<dbReference type="AlphaFoldDB" id="A0A3B0C2G0"/>
<gene>
    <name evidence="9" type="ORF">D7Z94_20980</name>
</gene>
<dbReference type="Gene3D" id="3.40.720.10">
    <property type="entry name" value="Alkaline Phosphatase, subunit A"/>
    <property type="match status" value="1"/>
</dbReference>
<dbReference type="Proteomes" id="UP000276603">
    <property type="component" value="Unassembled WGS sequence"/>
</dbReference>
<keyword evidence="10" id="KW-1185">Reference proteome</keyword>
<dbReference type="PANTHER" id="PTHR42693:SF42">
    <property type="entry name" value="ARYLSULFATASE G"/>
    <property type="match status" value="1"/>
</dbReference>
<dbReference type="PROSITE" id="PS00149">
    <property type="entry name" value="SULFATASE_2"/>
    <property type="match status" value="1"/>
</dbReference>
<evidence type="ECO:0000256" key="3">
    <source>
        <dbReference type="ARBA" id="ARBA00022723"/>
    </source>
</evidence>
<name>A0A3B0C2G0_9FLAO</name>
<proteinExistence type="inferred from homology"/>
<sequence>MKTFFKSNLFLLLVSLTFLNQACKENHGNKEVTNEFKKPNIILFMVDDMGWMDSEVYGSEYYDTPNITRLAKMGKRFTRAYAANALCSPTRASILSGKDPARFSLTTPAGHLPPNPDVSLAAKKGAPWMKMACPRSRTFMPLEEFTIAEALKTNGYTTAHIGKWHLGHETYWPKKQGFDINIGGGHHPGPPNFFSPYNISTLPDKKDKEYITDRITDEALVFLENHKEEPFFLNFWQFAVHAPYQAPVDLIEKYKNKTDPRGKQANPIMGGMMEKMDESLGRMLDKLEELQLMDNTIIVFFSDNGGNMYDVVNGEFPTNNYPLSYGKGNIHEGGIRVPCIVVWNEKIKPNTVSDQMIQSVDFYPTFLEVTKTKANPDQLLDGVSLVEVLKNDTPLERDAIYSHFPHYMPVTHNVPSTAIWYKNYKLIKEYGEGENRSDALKLYDLQTDIGETTDIGSEHPELVAKLLKMVEDYVTEVGGLLPVKNPAYNPKVETKLGKTNDFPIDKYPSY</sequence>
<dbReference type="Pfam" id="PF00884">
    <property type="entry name" value="Sulfatase"/>
    <property type="match status" value="1"/>
</dbReference>
<feature type="domain" description="Sulfatase N-terminal" evidence="8">
    <location>
        <begin position="39"/>
        <end position="370"/>
    </location>
</feature>
<dbReference type="SUPFAM" id="SSF53649">
    <property type="entry name" value="Alkaline phosphatase-like"/>
    <property type="match status" value="1"/>
</dbReference>
<dbReference type="Gene3D" id="3.30.1120.10">
    <property type="match status" value="1"/>
</dbReference>
<evidence type="ECO:0000256" key="6">
    <source>
        <dbReference type="ARBA" id="ARBA00022837"/>
    </source>
</evidence>
<protein>
    <submittedName>
        <fullName evidence="9">DUF4976 domain-containing protein</fullName>
    </submittedName>
</protein>
<feature type="signal peptide" evidence="7">
    <location>
        <begin position="1"/>
        <end position="22"/>
    </location>
</feature>
<dbReference type="InterPro" id="IPR000917">
    <property type="entry name" value="Sulfatase_N"/>
</dbReference>
<evidence type="ECO:0000259" key="8">
    <source>
        <dbReference type="Pfam" id="PF00884"/>
    </source>
</evidence>
<organism evidence="9 10">
    <name type="scientific">Ulvibacterium marinum</name>
    <dbReference type="NCBI Taxonomy" id="2419782"/>
    <lineage>
        <taxon>Bacteria</taxon>
        <taxon>Pseudomonadati</taxon>
        <taxon>Bacteroidota</taxon>
        <taxon>Flavobacteriia</taxon>
        <taxon>Flavobacteriales</taxon>
        <taxon>Flavobacteriaceae</taxon>
        <taxon>Ulvibacterium</taxon>
    </lineage>
</organism>
<evidence type="ECO:0000256" key="1">
    <source>
        <dbReference type="ARBA" id="ARBA00001913"/>
    </source>
</evidence>
<comment type="caution">
    <text evidence="9">The sequence shown here is derived from an EMBL/GenBank/DDBJ whole genome shotgun (WGS) entry which is preliminary data.</text>
</comment>
<dbReference type="OrthoDB" id="9765065at2"/>
<evidence type="ECO:0000256" key="5">
    <source>
        <dbReference type="ARBA" id="ARBA00022801"/>
    </source>
</evidence>
<dbReference type="InterPro" id="IPR050738">
    <property type="entry name" value="Sulfatase"/>
</dbReference>
<accession>A0A3B0C2G0</accession>
<dbReference type="CDD" id="cd16144">
    <property type="entry name" value="ARS_like"/>
    <property type="match status" value="1"/>
</dbReference>
<keyword evidence="4 7" id="KW-0732">Signal</keyword>
<evidence type="ECO:0000313" key="10">
    <source>
        <dbReference type="Proteomes" id="UP000276603"/>
    </source>
</evidence>
<comment type="similarity">
    <text evidence="2">Belongs to the sulfatase family.</text>
</comment>
<dbReference type="GO" id="GO:0004065">
    <property type="term" value="F:arylsulfatase activity"/>
    <property type="evidence" value="ECO:0007669"/>
    <property type="project" value="TreeGrafter"/>
</dbReference>
<feature type="chain" id="PRO_5017266421" evidence="7">
    <location>
        <begin position="23"/>
        <end position="510"/>
    </location>
</feature>
<keyword evidence="5" id="KW-0378">Hydrolase</keyword>
<evidence type="ECO:0000256" key="2">
    <source>
        <dbReference type="ARBA" id="ARBA00008779"/>
    </source>
</evidence>
<dbReference type="InterPro" id="IPR017850">
    <property type="entry name" value="Alkaline_phosphatase_core_sf"/>
</dbReference>
<keyword evidence="3" id="KW-0479">Metal-binding</keyword>
<dbReference type="PANTHER" id="PTHR42693">
    <property type="entry name" value="ARYLSULFATASE FAMILY MEMBER"/>
    <property type="match status" value="1"/>
</dbReference>
<reference evidence="9 10" key="1">
    <citation type="submission" date="2018-10" db="EMBL/GenBank/DDBJ databases">
        <title>Ulvibacterium marinum gen. nov., sp. nov., a novel marine bacterium of the family Flavobacteriaceae, isolated from a culture of the green alga Ulva prolifera.</title>
        <authorList>
            <person name="Zhang Z."/>
        </authorList>
    </citation>
    <scope>NUCLEOTIDE SEQUENCE [LARGE SCALE GENOMIC DNA]</scope>
    <source>
        <strain evidence="9 10">CCMM003</strain>
    </source>
</reference>
<evidence type="ECO:0000313" key="9">
    <source>
        <dbReference type="EMBL" id="RKN78674.1"/>
    </source>
</evidence>
<comment type="cofactor">
    <cofactor evidence="1">
        <name>Ca(2+)</name>
        <dbReference type="ChEBI" id="CHEBI:29108"/>
    </cofactor>
</comment>
<evidence type="ECO:0000256" key="7">
    <source>
        <dbReference type="SAM" id="SignalP"/>
    </source>
</evidence>
<keyword evidence="6" id="KW-0106">Calcium</keyword>
<evidence type="ECO:0000256" key="4">
    <source>
        <dbReference type="ARBA" id="ARBA00022729"/>
    </source>
</evidence>
<dbReference type="EMBL" id="RBCJ01000004">
    <property type="protein sequence ID" value="RKN78674.1"/>
    <property type="molecule type" value="Genomic_DNA"/>
</dbReference>
<dbReference type="GO" id="GO:0046872">
    <property type="term" value="F:metal ion binding"/>
    <property type="evidence" value="ECO:0007669"/>
    <property type="project" value="UniProtKB-KW"/>
</dbReference>
<dbReference type="RefSeq" id="WP_120713582.1">
    <property type="nucleotide sequence ID" value="NZ_RBCJ01000004.1"/>
</dbReference>
<dbReference type="InterPro" id="IPR024607">
    <property type="entry name" value="Sulfatase_CS"/>
</dbReference>